<dbReference type="PROSITE" id="PS50090">
    <property type="entry name" value="MYB_LIKE"/>
    <property type="match status" value="1"/>
</dbReference>
<organism evidence="7 8">
    <name type="scientific">Apostasia shenzhenica</name>
    <dbReference type="NCBI Taxonomy" id="1088818"/>
    <lineage>
        <taxon>Eukaryota</taxon>
        <taxon>Viridiplantae</taxon>
        <taxon>Streptophyta</taxon>
        <taxon>Embryophyta</taxon>
        <taxon>Tracheophyta</taxon>
        <taxon>Spermatophyta</taxon>
        <taxon>Magnoliopsida</taxon>
        <taxon>Liliopsida</taxon>
        <taxon>Asparagales</taxon>
        <taxon>Orchidaceae</taxon>
        <taxon>Apostasioideae</taxon>
        <taxon>Apostasia</taxon>
    </lineage>
</organism>
<dbReference type="GO" id="GO:0000976">
    <property type="term" value="F:transcription cis-regulatory region binding"/>
    <property type="evidence" value="ECO:0007669"/>
    <property type="project" value="TreeGrafter"/>
</dbReference>
<dbReference type="InterPro" id="IPR001005">
    <property type="entry name" value="SANT/Myb"/>
</dbReference>
<dbReference type="CDD" id="cd00167">
    <property type="entry name" value="SANT"/>
    <property type="match status" value="1"/>
</dbReference>
<dbReference type="PANTHER" id="PTHR47998">
    <property type="entry name" value="TRANSCRIPTION FACTOR MYB51-LIKE ISOFORM X1"/>
    <property type="match status" value="1"/>
</dbReference>
<feature type="domain" description="Myb-like" evidence="5">
    <location>
        <begin position="87"/>
        <end position="137"/>
    </location>
</feature>
<keyword evidence="3" id="KW-0539">Nucleus</keyword>
<evidence type="ECO:0000256" key="4">
    <source>
        <dbReference type="SAM" id="MobiDB-lite"/>
    </source>
</evidence>
<dbReference type="PANTHER" id="PTHR47998:SF53">
    <property type="entry name" value="MYB TRANSCRIPTION FACTOR"/>
    <property type="match status" value="1"/>
</dbReference>
<accession>A0A2I0B4Y5</accession>
<proteinExistence type="predicted"/>
<keyword evidence="8" id="KW-1185">Reference proteome</keyword>
<dbReference type="Proteomes" id="UP000236161">
    <property type="component" value="Unassembled WGS sequence"/>
</dbReference>
<dbReference type="GO" id="GO:0030154">
    <property type="term" value="P:cell differentiation"/>
    <property type="evidence" value="ECO:0007669"/>
    <property type="project" value="TreeGrafter"/>
</dbReference>
<gene>
    <name evidence="7" type="primary">MYB5</name>
    <name evidence="7" type="ORF">AXF42_Ash019436</name>
</gene>
<dbReference type="EMBL" id="KZ451913">
    <property type="protein sequence ID" value="PKA62853.1"/>
    <property type="molecule type" value="Genomic_DNA"/>
</dbReference>
<dbReference type="AlphaFoldDB" id="A0A2I0B4Y5"/>
<feature type="domain" description="HTH myb-type" evidence="6">
    <location>
        <begin position="87"/>
        <end position="141"/>
    </location>
</feature>
<evidence type="ECO:0000259" key="6">
    <source>
        <dbReference type="PROSITE" id="PS51294"/>
    </source>
</evidence>
<dbReference type="PROSITE" id="PS51294">
    <property type="entry name" value="HTH_MYB"/>
    <property type="match status" value="1"/>
</dbReference>
<evidence type="ECO:0000256" key="3">
    <source>
        <dbReference type="ARBA" id="ARBA00023242"/>
    </source>
</evidence>
<evidence type="ECO:0000256" key="2">
    <source>
        <dbReference type="ARBA" id="ARBA00023125"/>
    </source>
</evidence>
<dbReference type="Gene3D" id="1.10.10.60">
    <property type="entry name" value="Homeodomain-like"/>
    <property type="match status" value="2"/>
</dbReference>
<dbReference type="SUPFAM" id="SSF46689">
    <property type="entry name" value="Homeodomain-like"/>
    <property type="match status" value="1"/>
</dbReference>
<protein>
    <submittedName>
        <fullName evidence="7">Transcription repressor MYB5</fullName>
    </submittedName>
</protein>
<dbReference type="InterPro" id="IPR009057">
    <property type="entry name" value="Homeodomain-like_sf"/>
</dbReference>
<evidence type="ECO:0000313" key="7">
    <source>
        <dbReference type="EMBL" id="PKA62853.1"/>
    </source>
</evidence>
<evidence type="ECO:0000313" key="8">
    <source>
        <dbReference type="Proteomes" id="UP000236161"/>
    </source>
</evidence>
<dbReference type="GO" id="GO:0006355">
    <property type="term" value="P:regulation of DNA-templated transcription"/>
    <property type="evidence" value="ECO:0007669"/>
    <property type="project" value="TreeGrafter"/>
</dbReference>
<name>A0A2I0B4Y5_9ASPA</name>
<sequence length="283" mass="31420">MPLPSLSPSDPTAAQLRAVAAPLRTAAGDLAQPPTAAAGHSTARCSSAAGGRAGWRDYCAVAELGREGERLLRCGKSCRLRWMNYLRPDIKRGNIGPEEEDLIVRLHRLLGNRWSLIAGRLPGRTDNEIKNYWNSHLSKKLRSQGFNILKQGAPRSKRAATLNKSNKKKKKNNDIDITINNGTEDQNGVRVYAPKPTRFTARLAENSEELSLGFGKRADQDKFGSDSSSYEEEEDLQFDLLWSTADLLLDPKDMDLSDARENTVPPRVNMLLPEPMQLRDALT</sequence>
<dbReference type="SMART" id="SM00717">
    <property type="entry name" value="SANT"/>
    <property type="match status" value="1"/>
</dbReference>
<dbReference type="OrthoDB" id="2143914at2759"/>
<comment type="subcellular location">
    <subcellularLocation>
        <location evidence="1">Nucleus</location>
    </subcellularLocation>
</comment>
<dbReference type="InterPro" id="IPR015495">
    <property type="entry name" value="Myb_TF_plants"/>
</dbReference>
<evidence type="ECO:0000259" key="5">
    <source>
        <dbReference type="PROSITE" id="PS50090"/>
    </source>
</evidence>
<reference evidence="7 8" key="1">
    <citation type="journal article" date="2017" name="Nature">
        <title>The Apostasia genome and the evolution of orchids.</title>
        <authorList>
            <person name="Zhang G.Q."/>
            <person name="Liu K.W."/>
            <person name="Li Z."/>
            <person name="Lohaus R."/>
            <person name="Hsiao Y.Y."/>
            <person name="Niu S.C."/>
            <person name="Wang J.Y."/>
            <person name="Lin Y.C."/>
            <person name="Xu Q."/>
            <person name="Chen L.J."/>
            <person name="Yoshida K."/>
            <person name="Fujiwara S."/>
            <person name="Wang Z.W."/>
            <person name="Zhang Y.Q."/>
            <person name="Mitsuda N."/>
            <person name="Wang M."/>
            <person name="Liu G.H."/>
            <person name="Pecoraro L."/>
            <person name="Huang H.X."/>
            <person name="Xiao X.J."/>
            <person name="Lin M."/>
            <person name="Wu X.Y."/>
            <person name="Wu W.L."/>
            <person name="Chen Y.Y."/>
            <person name="Chang S.B."/>
            <person name="Sakamoto S."/>
            <person name="Ohme-Takagi M."/>
            <person name="Yagi M."/>
            <person name="Zeng S.J."/>
            <person name="Shen C.Y."/>
            <person name="Yeh C.M."/>
            <person name="Luo Y.B."/>
            <person name="Tsai W.C."/>
            <person name="Van de Peer Y."/>
            <person name="Liu Z.J."/>
        </authorList>
    </citation>
    <scope>NUCLEOTIDE SEQUENCE [LARGE SCALE GENOMIC DNA]</scope>
    <source>
        <strain evidence="8">cv. Shenzhen</strain>
        <tissue evidence="7">Stem</tissue>
    </source>
</reference>
<keyword evidence="2" id="KW-0238">DNA-binding</keyword>
<dbReference type="Pfam" id="PF00249">
    <property type="entry name" value="Myb_DNA-binding"/>
    <property type="match status" value="1"/>
</dbReference>
<feature type="region of interest" description="Disordered" evidence="4">
    <location>
        <begin position="154"/>
        <end position="189"/>
    </location>
</feature>
<evidence type="ECO:0000256" key="1">
    <source>
        <dbReference type="ARBA" id="ARBA00004123"/>
    </source>
</evidence>
<dbReference type="InterPro" id="IPR017930">
    <property type="entry name" value="Myb_dom"/>
</dbReference>
<dbReference type="GO" id="GO:0005634">
    <property type="term" value="C:nucleus"/>
    <property type="evidence" value="ECO:0007669"/>
    <property type="project" value="UniProtKB-SubCell"/>
</dbReference>